<feature type="region of interest" description="Disordered" evidence="1">
    <location>
        <begin position="323"/>
        <end position="350"/>
    </location>
</feature>
<feature type="region of interest" description="Disordered" evidence="1">
    <location>
        <begin position="549"/>
        <end position="593"/>
    </location>
</feature>
<feature type="compositionally biased region" description="Basic and acidic residues" evidence="1">
    <location>
        <begin position="125"/>
        <end position="139"/>
    </location>
</feature>
<organism evidence="2 3">
    <name type="scientific">Massariosphaeria phaeospora</name>
    <dbReference type="NCBI Taxonomy" id="100035"/>
    <lineage>
        <taxon>Eukaryota</taxon>
        <taxon>Fungi</taxon>
        <taxon>Dikarya</taxon>
        <taxon>Ascomycota</taxon>
        <taxon>Pezizomycotina</taxon>
        <taxon>Dothideomycetes</taxon>
        <taxon>Pleosporomycetidae</taxon>
        <taxon>Pleosporales</taxon>
        <taxon>Pleosporales incertae sedis</taxon>
        <taxon>Massariosphaeria</taxon>
    </lineage>
</organism>
<proteinExistence type="predicted"/>
<feature type="compositionally biased region" description="Low complexity" evidence="1">
    <location>
        <begin position="560"/>
        <end position="575"/>
    </location>
</feature>
<gene>
    <name evidence="2" type="ORF">BDV95DRAFT_609696</name>
</gene>
<evidence type="ECO:0000256" key="1">
    <source>
        <dbReference type="SAM" id="MobiDB-lite"/>
    </source>
</evidence>
<feature type="compositionally biased region" description="Basic and acidic residues" evidence="1">
    <location>
        <begin position="213"/>
        <end position="231"/>
    </location>
</feature>
<dbReference type="OrthoDB" id="3918840at2759"/>
<name>A0A7C8I9W7_9PLEO</name>
<dbReference type="EMBL" id="JAADJZ010000018">
    <property type="protein sequence ID" value="KAF2868790.1"/>
    <property type="molecule type" value="Genomic_DNA"/>
</dbReference>
<keyword evidence="3" id="KW-1185">Reference proteome</keyword>
<accession>A0A7C8I9W7</accession>
<feature type="region of interest" description="Disordered" evidence="1">
    <location>
        <begin position="114"/>
        <end position="244"/>
    </location>
</feature>
<feature type="compositionally biased region" description="Polar residues" evidence="1">
    <location>
        <begin position="329"/>
        <end position="350"/>
    </location>
</feature>
<reference evidence="2 3" key="1">
    <citation type="submission" date="2020-01" db="EMBL/GenBank/DDBJ databases">
        <authorList>
            <consortium name="DOE Joint Genome Institute"/>
            <person name="Haridas S."/>
            <person name="Albert R."/>
            <person name="Binder M."/>
            <person name="Bloem J."/>
            <person name="Labutti K."/>
            <person name="Salamov A."/>
            <person name="Andreopoulos B."/>
            <person name="Baker S.E."/>
            <person name="Barry K."/>
            <person name="Bills G."/>
            <person name="Bluhm B.H."/>
            <person name="Cannon C."/>
            <person name="Castanera R."/>
            <person name="Culley D.E."/>
            <person name="Daum C."/>
            <person name="Ezra D."/>
            <person name="Gonzalez J.B."/>
            <person name="Henrissat B."/>
            <person name="Kuo A."/>
            <person name="Liang C."/>
            <person name="Lipzen A."/>
            <person name="Lutzoni F."/>
            <person name="Magnuson J."/>
            <person name="Mondo S."/>
            <person name="Nolan M."/>
            <person name="Ohm R."/>
            <person name="Pangilinan J."/>
            <person name="Park H.-J.H."/>
            <person name="Ramirez L."/>
            <person name="Alfaro M."/>
            <person name="Sun H."/>
            <person name="Tritt A."/>
            <person name="Yoshinaga Y."/>
            <person name="Zwiers L.-H.L."/>
            <person name="Turgeon B.G."/>
            <person name="Goodwin S.B."/>
            <person name="Spatafora J.W."/>
            <person name="Crous P.W."/>
            <person name="Grigoriev I.V."/>
        </authorList>
    </citation>
    <scope>NUCLEOTIDE SEQUENCE [LARGE SCALE GENOMIC DNA]</scope>
    <source>
        <strain evidence="2 3">CBS 611.86</strain>
    </source>
</reference>
<protein>
    <submittedName>
        <fullName evidence="2">Uncharacterized protein</fullName>
    </submittedName>
</protein>
<evidence type="ECO:0000313" key="3">
    <source>
        <dbReference type="Proteomes" id="UP000481861"/>
    </source>
</evidence>
<feature type="region of interest" description="Disordered" evidence="1">
    <location>
        <begin position="507"/>
        <end position="534"/>
    </location>
</feature>
<feature type="compositionally biased region" description="Basic and acidic residues" evidence="1">
    <location>
        <begin position="507"/>
        <end position="521"/>
    </location>
</feature>
<evidence type="ECO:0000313" key="2">
    <source>
        <dbReference type="EMBL" id="KAF2868790.1"/>
    </source>
</evidence>
<comment type="caution">
    <text evidence="2">The sequence shown here is derived from an EMBL/GenBank/DDBJ whole genome shotgun (WGS) entry which is preliminary data.</text>
</comment>
<sequence length="593" mass="67277">MPPLSDIQVTSQELQVFRQRLQPYHADTTDDQLRQIIMDQKTNMARRQQLNNLQTATYPTTRLSPKPFSTGKEDTAILTDLVEEVMPTVEEVAAHRSYYTRHAKVESTLKSLELPPRYLSPAPTRQKDQTSKIRDRKQESSPASSANNTMTMNGQRPIKSNFLPGPSQLPRPITSQTTGTQLPPLALATPDIPSLPSFTEMEKLPPLLDSDSLDQKDHSDDQDAGAADHRTVNRSRNPRREPTQYSLYIPTQDYAHDPRYTVPEAAPVPPSGTDAVRTNHIQDTLVNKDPNGTPPGWWTLNQGEEVMSRSMTRKEWMLHQAPQMGPMGNNPQMSRQRGQIPTNTTLSTQTKPELVPNTHALSHLQPQHRLLSTPSIPPIREEVPPPLPPPHALGKASGMGQDPGGQWGNTTSPNDFGNGFNGSRRLASMKPESGYLSMEGRDHEFWGQQQSLQQPDALPPLKDYNPWQAQQSRLSREMTVQESYVTYHATPENTQFVDPRMSTTLERDRISRAESRRRMTERMPPPPGLTHEQWQQQEDEALQRQINRQIPRQQRRRLKQQQQQQVTQAQQRIEILPSYSSMEYSPRLPPPGI</sequence>
<dbReference type="AlphaFoldDB" id="A0A7C8I9W7"/>
<feature type="compositionally biased region" description="Polar residues" evidence="1">
    <location>
        <begin position="140"/>
        <end position="154"/>
    </location>
</feature>
<dbReference type="Proteomes" id="UP000481861">
    <property type="component" value="Unassembled WGS sequence"/>
</dbReference>